<feature type="transmembrane region" description="Helical" evidence="1">
    <location>
        <begin position="7"/>
        <end position="25"/>
    </location>
</feature>
<keyword evidence="1" id="KW-0472">Membrane</keyword>
<protein>
    <submittedName>
        <fullName evidence="2">DUF378 domain-containing protein</fullName>
    </submittedName>
</protein>
<dbReference type="PANTHER" id="PTHR37304">
    <property type="entry name" value="MEMBRANE PROTEIN-RELATED"/>
    <property type="match status" value="1"/>
</dbReference>
<keyword evidence="1" id="KW-0812">Transmembrane</keyword>
<comment type="caution">
    <text evidence="2">The sequence shown here is derived from an EMBL/GenBank/DDBJ whole genome shotgun (WGS) entry which is preliminary data.</text>
</comment>
<dbReference type="Proteomes" id="UP000440978">
    <property type="component" value="Unassembled WGS sequence"/>
</dbReference>
<dbReference type="PANTHER" id="PTHR37304:SF1">
    <property type="entry name" value="MEMBRANE PROTEIN"/>
    <property type="match status" value="1"/>
</dbReference>
<reference evidence="2 3" key="1">
    <citation type="submission" date="2019-11" db="EMBL/GenBank/DDBJ databases">
        <title>Terrilactibacillus tamarindus sp. nov. BCM23-1 isolated from bark of Tamarindus indica.</title>
        <authorList>
            <person name="Kingkaew E."/>
            <person name="Tanasupawat S."/>
        </authorList>
    </citation>
    <scope>NUCLEOTIDE SEQUENCE [LARGE SCALE GENOMIC DNA]</scope>
    <source>
        <strain evidence="2 3">BCM23-1</strain>
    </source>
</reference>
<keyword evidence="3" id="KW-1185">Reference proteome</keyword>
<gene>
    <name evidence="2" type="ORF">GMB86_01300</name>
</gene>
<dbReference type="AlphaFoldDB" id="A0A6N8CL98"/>
<accession>A0A6N8CL98</accession>
<evidence type="ECO:0000256" key="1">
    <source>
        <dbReference type="SAM" id="Phobius"/>
    </source>
</evidence>
<dbReference type="OrthoDB" id="9812136at2"/>
<dbReference type="InterPro" id="IPR007211">
    <property type="entry name" value="DUF378"/>
</dbReference>
<dbReference type="RefSeq" id="WP_155216048.1">
    <property type="nucleotide sequence ID" value="NZ_WNHB01000002.1"/>
</dbReference>
<evidence type="ECO:0000313" key="3">
    <source>
        <dbReference type="Proteomes" id="UP000440978"/>
    </source>
</evidence>
<keyword evidence="1" id="KW-1133">Transmembrane helix</keyword>
<evidence type="ECO:0000313" key="2">
    <source>
        <dbReference type="EMBL" id="MTT30649.1"/>
    </source>
</evidence>
<dbReference type="EMBL" id="WNHB01000002">
    <property type="protein sequence ID" value="MTT30649.1"/>
    <property type="molecule type" value="Genomic_DNA"/>
</dbReference>
<dbReference type="Pfam" id="PF04070">
    <property type="entry name" value="DUF378"/>
    <property type="match status" value="1"/>
</dbReference>
<name>A0A6N8CL98_9BACI</name>
<proteinExistence type="predicted"/>
<sequence>MGGLQRFALALLIIGGINWGLIGFFNFDLVAAVFGGTLARIIYGVVGICALYCLTLLFKPSEQVEHSRETSTH</sequence>
<organism evidence="2 3">
    <name type="scientific">Terrilactibacillus tamarindi</name>
    <dbReference type="NCBI Taxonomy" id="2599694"/>
    <lineage>
        <taxon>Bacteria</taxon>
        <taxon>Bacillati</taxon>
        <taxon>Bacillota</taxon>
        <taxon>Bacilli</taxon>
        <taxon>Bacillales</taxon>
        <taxon>Bacillaceae</taxon>
        <taxon>Terrilactibacillus</taxon>
    </lineage>
</organism>
<feature type="transmembrane region" description="Helical" evidence="1">
    <location>
        <begin position="37"/>
        <end position="58"/>
    </location>
</feature>